<organism evidence="2 3">
    <name type="scientific">Rotaria magnacalcarata</name>
    <dbReference type="NCBI Taxonomy" id="392030"/>
    <lineage>
        <taxon>Eukaryota</taxon>
        <taxon>Metazoa</taxon>
        <taxon>Spiralia</taxon>
        <taxon>Gnathifera</taxon>
        <taxon>Rotifera</taxon>
        <taxon>Eurotatoria</taxon>
        <taxon>Bdelloidea</taxon>
        <taxon>Philodinida</taxon>
        <taxon>Philodinidae</taxon>
        <taxon>Rotaria</taxon>
    </lineage>
</organism>
<dbReference type="PROSITE" id="PS51790">
    <property type="entry name" value="MSRB"/>
    <property type="match status" value="1"/>
</dbReference>
<evidence type="ECO:0000313" key="2">
    <source>
        <dbReference type="EMBL" id="CAF4529131.1"/>
    </source>
</evidence>
<sequence>HVFAGEGLRDASGKIVRERHCVNSASLQFQKGK</sequence>
<dbReference type="InterPro" id="IPR002579">
    <property type="entry name" value="Met_Sox_Rdtase_MsrB_dom"/>
</dbReference>
<protein>
    <recommendedName>
        <fullName evidence="1">MsrB domain-containing protein</fullName>
    </recommendedName>
</protein>
<dbReference type="Proteomes" id="UP000676336">
    <property type="component" value="Unassembled WGS sequence"/>
</dbReference>
<gene>
    <name evidence="2" type="ORF">SMN809_LOCUS36144</name>
</gene>
<dbReference type="EMBL" id="CAJOBI010088106">
    <property type="protein sequence ID" value="CAF4529131.1"/>
    <property type="molecule type" value="Genomic_DNA"/>
</dbReference>
<name>A0A8S2Y737_9BILA</name>
<feature type="domain" description="MsrB" evidence="1">
    <location>
        <begin position="1"/>
        <end position="32"/>
    </location>
</feature>
<evidence type="ECO:0000259" key="1">
    <source>
        <dbReference type="PROSITE" id="PS51790"/>
    </source>
</evidence>
<dbReference type="GO" id="GO:0033743">
    <property type="term" value="F:peptide-methionine (R)-S-oxide reductase activity"/>
    <property type="evidence" value="ECO:0007669"/>
    <property type="project" value="InterPro"/>
</dbReference>
<comment type="caution">
    <text evidence="2">The sequence shown here is derived from an EMBL/GenBank/DDBJ whole genome shotgun (WGS) entry which is preliminary data.</text>
</comment>
<accession>A0A8S2Y737</accession>
<proteinExistence type="predicted"/>
<feature type="non-terminal residue" evidence="2">
    <location>
        <position position="1"/>
    </location>
</feature>
<reference evidence="2" key="1">
    <citation type="submission" date="2021-02" db="EMBL/GenBank/DDBJ databases">
        <authorList>
            <person name="Nowell W R."/>
        </authorList>
    </citation>
    <scope>NUCLEOTIDE SEQUENCE</scope>
</reference>
<evidence type="ECO:0000313" key="3">
    <source>
        <dbReference type="Proteomes" id="UP000676336"/>
    </source>
</evidence>
<dbReference type="AlphaFoldDB" id="A0A8S2Y737"/>